<dbReference type="PANTHER" id="PTHR42806:SF1">
    <property type="entry name" value="GLYCINE DEHYDROGENASE (DECARBOXYLATING)"/>
    <property type="match status" value="1"/>
</dbReference>
<dbReference type="GO" id="GO:0009116">
    <property type="term" value="P:nucleoside metabolic process"/>
    <property type="evidence" value="ECO:0007669"/>
    <property type="project" value="InterPro"/>
</dbReference>
<dbReference type="InterPro" id="IPR023010">
    <property type="entry name" value="GcvPA"/>
</dbReference>
<organism evidence="3 4">
    <name type="scientific">candidate division KSB3 bacterium</name>
    <dbReference type="NCBI Taxonomy" id="2044937"/>
    <lineage>
        <taxon>Bacteria</taxon>
        <taxon>candidate division KSB3</taxon>
    </lineage>
</organism>
<evidence type="ECO:0000313" key="4">
    <source>
        <dbReference type="Proteomes" id="UP000230821"/>
    </source>
</evidence>
<gene>
    <name evidence="3" type="ORF">CSA56_10565</name>
</gene>
<evidence type="ECO:0000313" key="3">
    <source>
        <dbReference type="EMBL" id="PIE33760.1"/>
    </source>
</evidence>
<accession>A0A2G6KEF1</accession>
<dbReference type="Proteomes" id="UP000230821">
    <property type="component" value="Unassembled WGS sequence"/>
</dbReference>
<proteinExistence type="predicted"/>
<dbReference type="Pfam" id="PF02347">
    <property type="entry name" value="GDC-P"/>
    <property type="match status" value="1"/>
</dbReference>
<evidence type="ECO:0000256" key="1">
    <source>
        <dbReference type="ARBA" id="ARBA00023002"/>
    </source>
</evidence>
<dbReference type="EMBL" id="PDSK01000095">
    <property type="protein sequence ID" value="PIE33760.1"/>
    <property type="molecule type" value="Genomic_DNA"/>
</dbReference>
<dbReference type="InterPro" id="IPR015421">
    <property type="entry name" value="PyrdxlP-dep_Trfase_major"/>
</dbReference>
<sequence>MSRFQGLERTTILCLLSSNTSPRAESLPQLAHEHGALLIAVIPEPVASGLLAPPGQFEVDIVVGEAQSFGNPLNYGGPYVGFFAIKSDPKRKVIRKMPGRLAGETRDAEGRRVFVLTLSTREQHIKRERATSKICFTLQPAAGEHGELTGMMTIQTYLESQGN</sequence>
<dbReference type="Gene3D" id="3.40.640.10">
    <property type="entry name" value="Type I PLP-dependent aspartate aminotransferase-like (Major domain)"/>
    <property type="match status" value="1"/>
</dbReference>
<reference evidence="3 4" key="1">
    <citation type="submission" date="2017-10" db="EMBL/GenBank/DDBJ databases">
        <title>Novel microbial diversity and functional potential in the marine mammal oral microbiome.</title>
        <authorList>
            <person name="Dudek N.K."/>
            <person name="Sun C.L."/>
            <person name="Burstein D."/>
            <person name="Kantor R.S."/>
            <person name="Aliaga Goltsman D.S."/>
            <person name="Bik E.M."/>
            <person name="Thomas B.C."/>
            <person name="Banfield J.F."/>
            <person name="Relman D.A."/>
        </authorList>
    </citation>
    <scope>NUCLEOTIDE SEQUENCE [LARGE SCALE GENOMIC DNA]</scope>
    <source>
        <strain evidence="3">DOLJORAL78_47_16</strain>
    </source>
</reference>
<feature type="domain" description="Glycine cleavage system P-protein N-terminal" evidence="2">
    <location>
        <begin position="25"/>
        <end position="136"/>
    </location>
</feature>
<protein>
    <recommendedName>
        <fullName evidence="2">Glycine cleavage system P-protein N-terminal domain-containing protein</fullName>
    </recommendedName>
</protein>
<evidence type="ECO:0000259" key="2">
    <source>
        <dbReference type="Pfam" id="PF02347"/>
    </source>
</evidence>
<dbReference type="SUPFAM" id="SSF53383">
    <property type="entry name" value="PLP-dependent transferases"/>
    <property type="match status" value="1"/>
</dbReference>
<name>A0A2G6KEF1_9BACT</name>
<keyword evidence="1" id="KW-0560">Oxidoreductase</keyword>
<dbReference type="InterPro" id="IPR015424">
    <property type="entry name" value="PyrdxlP-dep_Trfase"/>
</dbReference>
<dbReference type="PANTHER" id="PTHR42806">
    <property type="entry name" value="GLYCINE CLEAVAGE SYSTEM P-PROTEIN"/>
    <property type="match status" value="1"/>
</dbReference>
<dbReference type="GO" id="GO:0004375">
    <property type="term" value="F:glycine dehydrogenase (decarboxylating) activity"/>
    <property type="evidence" value="ECO:0007669"/>
    <property type="project" value="InterPro"/>
</dbReference>
<comment type="caution">
    <text evidence="3">The sequence shown here is derived from an EMBL/GenBank/DDBJ whole genome shotgun (WGS) entry which is preliminary data.</text>
</comment>
<feature type="non-terminal residue" evidence="3">
    <location>
        <position position="163"/>
    </location>
</feature>
<dbReference type="InterPro" id="IPR049315">
    <property type="entry name" value="GDC-P_N"/>
</dbReference>
<dbReference type="AlphaFoldDB" id="A0A2G6KEF1"/>